<dbReference type="Gene3D" id="3.40.50.720">
    <property type="entry name" value="NAD(P)-binding Rossmann-like Domain"/>
    <property type="match status" value="1"/>
</dbReference>
<dbReference type="GO" id="GO:0000166">
    <property type="term" value="F:nucleotide binding"/>
    <property type="evidence" value="ECO:0007669"/>
    <property type="project" value="InterPro"/>
</dbReference>
<evidence type="ECO:0000313" key="3">
    <source>
        <dbReference type="Proteomes" id="UP000184406"/>
    </source>
</evidence>
<gene>
    <name evidence="2" type="ORF">SAMN03080594_10683</name>
</gene>
<dbReference type="OrthoDB" id="1408251at2"/>
<dbReference type="SUPFAM" id="SSF51735">
    <property type="entry name" value="NAD(P)-binding Rossmann-fold domains"/>
    <property type="match status" value="1"/>
</dbReference>
<dbReference type="InterPro" id="IPR036291">
    <property type="entry name" value="NAD(P)-bd_dom_sf"/>
</dbReference>
<name>A0A1M5DGX0_9FLAO</name>
<dbReference type="Proteomes" id="UP000184406">
    <property type="component" value="Unassembled WGS sequence"/>
</dbReference>
<reference evidence="3" key="1">
    <citation type="submission" date="2016-11" db="EMBL/GenBank/DDBJ databases">
        <authorList>
            <person name="Varghese N."/>
            <person name="Submissions S."/>
        </authorList>
    </citation>
    <scope>NUCLEOTIDE SEQUENCE [LARGE SCALE GENOMIC DNA]</scope>
    <source>
        <strain evidence="3">DSM 17539</strain>
    </source>
</reference>
<evidence type="ECO:0000259" key="1">
    <source>
        <dbReference type="Pfam" id="PF01408"/>
    </source>
</evidence>
<protein>
    <submittedName>
        <fullName evidence="2">Predicted dehydrogenase</fullName>
    </submittedName>
</protein>
<proteinExistence type="predicted"/>
<dbReference type="Pfam" id="PF01408">
    <property type="entry name" value="GFO_IDH_MocA"/>
    <property type="match status" value="1"/>
</dbReference>
<feature type="domain" description="Gfo/Idh/MocA-like oxidoreductase N-terminal" evidence="1">
    <location>
        <begin position="45"/>
        <end position="161"/>
    </location>
</feature>
<dbReference type="InterPro" id="IPR000683">
    <property type="entry name" value="Gfo/Idh/MocA-like_OxRdtase_N"/>
</dbReference>
<dbReference type="RefSeq" id="WP_072863394.1">
    <property type="nucleotide sequence ID" value="NZ_FQUX01000006.1"/>
</dbReference>
<accession>A0A1M5DGX0</accession>
<organism evidence="2 3">
    <name type="scientific">Arenibacter palladensis</name>
    <dbReference type="NCBI Taxonomy" id="237373"/>
    <lineage>
        <taxon>Bacteria</taxon>
        <taxon>Pseudomonadati</taxon>
        <taxon>Bacteroidota</taxon>
        <taxon>Flavobacteriia</taxon>
        <taxon>Flavobacteriales</taxon>
        <taxon>Flavobacteriaceae</taxon>
        <taxon>Arenibacter</taxon>
    </lineage>
</organism>
<dbReference type="AlphaFoldDB" id="A0A1M5DGX0"/>
<evidence type="ECO:0000313" key="2">
    <source>
        <dbReference type="EMBL" id="SHF66155.1"/>
    </source>
</evidence>
<sequence>MANRRSFLEKIGKGAAFSTLALSLPSTLFSQIKLGKATVVKNKIIGIIGAENSHTRGFGKMFNLDKKFPGWEVKYVWGEKEEFAQQAKTEGAIPNTVKDPLEMMGKIDALIVDHRHGDLHLDAALPFVKAGIPTFIDKPFCYSSQAAKIFLEMARAVGTPVTSYSSIAHSYATEDMRRQLAEKKDINQVTCYGKADINSIYGGFFFYGVHMVEPLIYLFDEKIISAKFNKNEKENLNSSASLIFENGRMATLVITTKKYGWQTFVETDEGVVELKSRVKTIEPDKNYVDMVNMFSTGKEPRSHESIIHGIAVLEAIQKSIISGNWESVIA</sequence>
<dbReference type="Gene3D" id="3.30.360.10">
    <property type="entry name" value="Dihydrodipicolinate Reductase, domain 2"/>
    <property type="match status" value="1"/>
</dbReference>
<keyword evidence="3" id="KW-1185">Reference proteome</keyword>
<dbReference type="EMBL" id="FQUX01000006">
    <property type="protein sequence ID" value="SHF66155.1"/>
    <property type="molecule type" value="Genomic_DNA"/>
</dbReference>